<dbReference type="PANTHER" id="PTHR42715:SF28">
    <property type="entry name" value="BETA-GLUCOSIDASE L-RELATED"/>
    <property type="match status" value="1"/>
</dbReference>
<dbReference type="Gene3D" id="3.40.50.1700">
    <property type="entry name" value="Glycoside hydrolase family 3 C-terminal domain"/>
    <property type="match status" value="1"/>
</dbReference>
<keyword evidence="10" id="KW-0325">Glycoprotein</keyword>
<evidence type="ECO:0000256" key="12">
    <source>
        <dbReference type="ARBA" id="ARBA00023295"/>
    </source>
</evidence>
<dbReference type="InterPro" id="IPR036962">
    <property type="entry name" value="Glyco_hydro_3_N_sf"/>
</dbReference>
<evidence type="ECO:0000256" key="2">
    <source>
        <dbReference type="ARBA" id="ARBA00004613"/>
    </source>
</evidence>
<dbReference type="PANTHER" id="PTHR42715">
    <property type="entry name" value="BETA-GLUCOSIDASE"/>
    <property type="match status" value="1"/>
</dbReference>
<dbReference type="InterPro" id="IPR002772">
    <property type="entry name" value="Glyco_hydro_3_C"/>
</dbReference>
<evidence type="ECO:0000256" key="19">
    <source>
        <dbReference type="SAM" id="SignalP"/>
    </source>
</evidence>
<dbReference type="InterPro" id="IPR017853">
    <property type="entry name" value="GH"/>
</dbReference>
<feature type="chain" id="PRO_5012166989" description="Probable beta-glucosidase L" evidence="19">
    <location>
        <begin position="18"/>
        <end position="719"/>
    </location>
</feature>
<gene>
    <name evidence="21" type="ORF">PENVUL_c081G04345</name>
</gene>
<comment type="subcellular location">
    <subcellularLocation>
        <location evidence="2">Secreted</location>
    </subcellularLocation>
</comment>
<keyword evidence="12" id="KW-0326">Glycosidase</keyword>
<dbReference type="Gene3D" id="3.20.20.300">
    <property type="entry name" value="Glycoside hydrolase, family 3, N-terminal domain"/>
    <property type="match status" value="1"/>
</dbReference>
<dbReference type="SMART" id="SM01217">
    <property type="entry name" value="Fn3_like"/>
    <property type="match status" value="1"/>
</dbReference>
<comment type="caution">
    <text evidence="21">The sequence shown here is derived from an EMBL/GenBank/DDBJ whole genome shotgun (WGS) entry which is preliminary data.</text>
</comment>
<evidence type="ECO:0000256" key="8">
    <source>
        <dbReference type="ARBA" id="ARBA00022801"/>
    </source>
</evidence>
<evidence type="ECO:0000256" key="18">
    <source>
        <dbReference type="ARBA" id="ARBA00041804"/>
    </source>
</evidence>
<keyword evidence="11" id="KW-0119">Carbohydrate metabolism</keyword>
<dbReference type="InterPro" id="IPR001764">
    <property type="entry name" value="Glyco_hydro_3_N"/>
</dbReference>
<sequence>MHNLLFSALAFSIGANAYVPGAAGWDAAYSKAQAALLKLNQTEKVGIATGIGWAKGPCVGNTYPASSIDYSSLCTQDSPLGVRFANPVTAFPAGINAGATWDRSLLYARGATIGKEAKGLGVHVQLGPSAGPLGKNPDGGRNWEGFSVDPYLSGVAMEETIQGMQDSGVQACAKHWLGNEQEWNRDMITSNIGDRATHELYIWPFMNAVRANVASVMCSYHKLNETWACESDAVLNDLLKEEMGFPGYVMSDWTAQHTGVNSALAGLDMTMPGSDLNTPPGSIFWGPHLVEAVANGSVSQARLDDMATRILAAWYLLEQDKGYPEVSFNSWNGGKATVNVTEDHATVARTVARDSIVLLKNQKHALPLQKPKSLAIIGQDAIVNPDGPNACADRGCNTGTLAMGWGSGTSEFPYLVGALDAIQLQAKKDGTKIIESTTDSTTAAASAAAAAETAVVFITADAGESYIVVEGHAGDRNHLDPWHNRNELVKSVAAVNKNVIVVVHSVGPIILETILAQPAVKAIVWAGLPGQESGNTLVDVLYGSTSPSGKLPYTIAKQASDYGAGWTSALVDNFVEDLFIDYRHFDKNDIAPRYDISATAGASNGRIVPGGPEELFRSVGRVSVTVRNTGNVAGAEVAQLYLGLPDSAPSTPPKQLRGFQKLNILLGQPGIATFELTRRDLSYWDIQTNKWVVPSGTFTVYVGSSSRDIRKQGEFTVTQ</sequence>
<dbReference type="EC" id="3.2.1.21" evidence="5"/>
<evidence type="ECO:0000256" key="5">
    <source>
        <dbReference type="ARBA" id="ARBA00012744"/>
    </source>
</evidence>
<dbReference type="InterPro" id="IPR013783">
    <property type="entry name" value="Ig-like_fold"/>
</dbReference>
<evidence type="ECO:0000256" key="14">
    <source>
        <dbReference type="ARBA" id="ARBA00024983"/>
    </source>
</evidence>
<keyword evidence="8" id="KW-0378">Hydrolase</keyword>
<evidence type="ECO:0000256" key="10">
    <source>
        <dbReference type="ARBA" id="ARBA00023180"/>
    </source>
</evidence>
<keyword evidence="22" id="KW-1185">Reference proteome</keyword>
<keyword evidence="13" id="KW-0624">Polysaccharide degradation</keyword>
<evidence type="ECO:0000256" key="1">
    <source>
        <dbReference type="ARBA" id="ARBA00000448"/>
    </source>
</evidence>
<dbReference type="FunFam" id="3.40.50.1700:FF:000003">
    <property type="entry name" value="Probable beta-glucosidase"/>
    <property type="match status" value="1"/>
</dbReference>
<dbReference type="Gene3D" id="2.60.40.10">
    <property type="entry name" value="Immunoglobulins"/>
    <property type="match status" value="1"/>
</dbReference>
<keyword evidence="7 19" id="KW-0732">Signal</keyword>
<dbReference type="InterPro" id="IPR026891">
    <property type="entry name" value="Fn3-like"/>
</dbReference>
<evidence type="ECO:0000256" key="4">
    <source>
        <dbReference type="ARBA" id="ARBA00005336"/>
    </source>
</evidence>
<keyword evidence="6" id="KW-0964">Secreted</keyword>
<evidence type="ECO:0000256" key="13">
    <source>
        <dbReference type="ARBA" id="ARBA00023326"/>
    </source>
</evidence>
<evidence type="ECO:0000256" key="9">
    <source>
        <dbReference type="ARBA" id="ARBA00023001"/>
    </source>
</evidence>
<dbReference type="SUPFAM" id="SSF51445">
    <property type="entry name" value="(Trans)glycosidases"/>
    <property type="match status" value="1"/>
</dbReference>
<organism evidence="21 22">
    <name type="scientific">Penicillium vulpinum</name>
    <dbReference type="NCBI Taxonomy" id="29845"/>
    <lineage>
        <taxon>Eukaryota</taxon>
        <taxon>Fungi</taxon>
        <taxon>Dikarya</taxon>
        <taxon>Ascomycota</taxon>
        <taxon>Pezizomycotina</taxon>
        <taxon>Eurotiomycetes</taxon>
        <taxon>Eurotiomycetidae</taxon>
        <taxon>Eurotiales</taxon>
        <taxon>Aspergillaceae</taxon>
        <taxon>Penicillium</taxon>
    </lineage>
</organism>
<evidence type="ECO:0000256" key="7">
    <source>
        <dbReference type="ARBA" id="ARBA00022729"/>
    </source>
</evidence>
<feature type="signal peptide" evidence="19">
    <location>
        <begin position="1"/>
        <end position="17"/>
    </location>
</feature>
<dbReference type="Pfam" id="PF01915">
    <property type="entry name" value="Glyco_hydro_3_C"/>
    <property type="match status" value="1"/>
</dbReference>
<evidence type="ECO:0000256" key="16">
    <source>
        <dbReference type="ARBA" id="ARBA00041281"/>
    </source>
</evidence>
<accession>A0A1V6R9C1</accession>
<dbReference type="Proteomes" id="UP000191518">
    <property type="component" value="Unassembled WGS sequence"/>
</dbReference>
<dbReference type="InterPro" id="IPR050288">
    <property type="entry name" value="Cellulose_deg_GH3"/>
</dbReference>
<keyword evidence="9" id="KW-0136">Cellulose degradation</keyword>
<comment type="similarity">
    <text evidence="4">Belongs to the glycosyl hydrolase 3 family.</text>
</comment>
<evidence type="ECO:0000313" key="21">
    <source>
        <dbReference type="EMBL" id="OQD97836.1"/>
    </source>
</evidence>
<dbReference type="PRINTS" id="PR00133">
    <property type="entry name" value="GLHYDRLASE3"/>
</dbReference>
<dbReference type="STRING" id="29845.A0A1V6R9C1"/>
<dbReference type="AlphaFoldDB" id="A0A1V6R9C1"/>
<dbReference type="GO" id="GO:0005576">
    <property type="term" value="C:extracellular region"/>
    <property type="evidence" value="ECO:0007669"/>
    <property type="project" value="UniProtKB-SubCell"/>
</dbReference>
<reference evidence="22" key="1">
    <citation type="journal article" date="2017" name="Nat. Microbiol.">
        <title>Global analysis of biosynthetic gene clusters reveals vast potential of secondary metabolite production in Penicillium species.</title>
        <authorList>
            <person name="Nielsen J.C."/>
            <person name="Grijseels S."/>
            <person name="Prigent S."/>
            <person name="Ji B."/>
            <person name="Dainat J."/>
            <person name="Nielsen K.F."/>
            <person name="Frisvad J.C."/>
            <person name="Workman M."/>
            <person name="Nielsen J."/>
        </authorList>
    </citation>
    <scope>NUCLEOTIDE SEQUENCE [LARGE SCALE GENOMIC DNA]</scope>
    <source>
        <strain evidence="22">IBT 29486</strain>
    </source>
</reference>
<proteinExistence type="inferred from homology"/>
<dbReference type="InterPro" id="IPR036881">
    <property type="entry name" value="Glyco_hydro_3_C_sf"/>
</dbReference>
<evidence type="ECO:0000256" key="15">
    <source>
        <dbReference type="ARBA" id="ARBA00039570"/>
    </source>
</evidence>
<dbReference type="GO" id="GO:0008422">
    <property type="term" value="F:beta-glucosidase activity"/>
    <property type="evidence" value="ECO:0007669"/>
    <property type="project" value="UniProtKB-EC"/>
</dbReference>
<evidence type="ECO:0000256" key="6">
    <source>
        <dbReference type="ARBA" id="ARBA00022525"/>
    </source>
</evidence>
<dbReference type="FunFam" id="3.20.20.300:FF:000002">
    <property type="entry name" value="Probable beta-glucosidase"/>
    <property type="match status" value="1"/>
</dbReference>
<evidence type="ECO:0000256" key="11">
    <source>
        <dbReference type="ARBA" id="ARBA00023277"/>
    </source>
</evidence>
<feature type="domain" description="Fibronectin type III-like" evidence="20">
    <location>
        <begin position="636"/>
        <end position="706"/>
    </location>
</feature>
<protein>
    <recommendedName>
        <fullName evidence="15">Probable beta-glucosidase L</fullName>
        <ecNumber evidence="5">3.2.1.21</ecNumber>
    </recommendedName>
    <alternativeName>
        <fullName evidence="16">Beta-D-glucoside glucohydrolase L</fullName>
    </alternativeName>
    <alternativeName>
        <fullName evidence="17">Cellobiase L</fullName>
    </alternativeName>
    <alternativeName>
        <fullName evidence="18">Gentiobiase L</fullName>
    </alternativeName>
</protein>
<evidence type="ECO:0000259" key="20">
    <source>
        <dbReference type="SMART" id="SM01217"/>
    </source>
</evidence>
<comment type="catalytic activity">
    <reaction evidence="1">
        <text>Hydrolysis of terminal, non-reducing beta-D-glucosyl residues with release of beta-D-glucose.</text>
        <dbReference type="EC" id="3.2.1.21"/>
    </reaction>
</comment>
<dbReference type="EMBL" id="MDYP01000081">
    <property type="protein sequence ID" value="OQD97836.1"/>
    <property type="molecule type" value="Genomic_DNA"/>
</dbReference>
<dbReference type="GO" id="GO:0030245">
    <property type="term" value="P:cellulose catabolic process"/>
    <property type="evidence" value="ECO:0007669"/>
    <property type="project" value="UniProtKB-KW"/>
</dbReference>
<comment type="function">
    <text evidence="14">Beta-glucosidases are one of a number of cellulolytic enzymes involved in the degradation of cellulosic biomass. Catalyzes the last step releasing glucose from the inhibitory cellobiose.</text>
</comment>
<comment type="pathway">
    <text evidence="3">Glycan metabolism; cellulose degradation.</text>
</comment>
<dbReference type="SUPFAM" id="SSF52279">
    <property type="entry name" value="Beta-D-glucan exohydrolase, C-terminal domain"/>
    <property type="match status" value="1"/>
</dbReference>
<evidence type="ECO:0000256" key="3">
    <source>
        <dbReference type="ARBA" id="ARBA00004987"/>
    </source>
</evidence>
<dbReference type="Pfam" id="PF14310">
    <property type="entry name" value="Fn3-like"/>
    <property type="match status" value="1"/>
</dbReference>
<evidence type="ECO:0000256" key="17">
    <source>
        <dbReference type="ARBA" id="ARBA00041588"/>
    </source>
</evidence>
<evidence type="ECO:0000313" key="22">
    <source>
        <dbReference type="Proteomes" id="UP000191518"/>
    </source>
</evidence>
<dbReference type="FunFam" id="2.60.40.10:FF:000757">
    <property type="entry name" value="Beta-glucosidase G"/>
    <property type="match status" value="1"/>
</dbReference>
<name>A0A1V6R9C1_9EURO</name>
<dbReference type="Pfam" id="PF00933">
    <property type="entry name" value="Glyco_hydro_3"/>
    <property type="match status" value="1"/>
</dbReference>